<dbReference type="Pfam" id="PF02021">
    <property type="entry name" value="UPF0102"/>
    <property type="match status" value="1"/>
</dbReference>
<dbReference type="InterPro" id="IPR011335">
    <property type="entry name" value="Restrct_endonuc-II-like"/>
</dbReference>
<dbReference type="Proteomes" id="UP000673975">
    <property type="component" value="Unassembled WGS sequence"/>
</dbReference>
<dbReference type="HAMAP" id="MF_00048">
    <property type="entry name" value="UPF0102"/>
    <property type="match status" value="1"/>
</dbReference>
<dbReference type="RefSeq" id="WP_210511873.1">
    <property type="nucleotide sequence ID" value="NZ_JAFIDN010000006.1"/>
</dbReference>
<reference evidence="3" key="1">
    <citation type="submission" date="2021-02" db="EMBL/GenBank/DDBJ databases">
        <title>Natronogracilivirga saccharolytica gen. nov. sp. nov. a new anaerobic, haloalkiliphilic carbohydrate-fermenting bacterium from soda lake and proposing of Cyclonatronumiaceae fam. nov. in the phylum Balneolaeota.</title>
        <authorList>
            <person name="Zhilina T.N."/>
            <person name="Sorokin D.Y."/>
            <person name="Zavarzina D.G."/>
            <person name="Toshchakov S.V."/>
            <person name="Kublanov I.V."/>
        </authorList>
    </citation>
    <scope>NUCLEOTIDE SEQUENCE</scope>
    <source>
        <strain evidence="3">Z-1702</strain>
    </source>
</reference>
<evidence type="ECO:0000256" key="1">
    <source>
        <dbReference type="ARBA" id="ARBA00006738"/>
    </source>
</evidence>
<organism evidence="3 4">
    <name type="scientific">Natronogracilivirga saccharolytica</name>
    <dbReference type="NCBI Taxonomy" id="2812953"/>
    <lineage>
        <taxon>Bacteria</taxon>
        <taxon>Pseudomonadati</taxon>
        <taxon>Balneolota</taxon>
        <taxon>Balneolia</taxon>
        <taxon>Balneolales</taxon>
        <taxon>Cyclonatronaceae</taxon>
        <taxon>Natronogracilivirga</taxon>
    </lineage>
</organism>
<comment type="caution">
    <text evidence="3">The sequence shown here is derived from an EMBL/GenBank/DDBJ whole genome shotgun (WGS) entry which is preliminary data.</text>
</comment>
<dbReference type="InterPro" id="IPR011856">
    <property type="entry name" value="tRNA_endonuc-like_dom_sf"/>
</dbReference>
<proteinExistence type="inferred from homology"/>
<evidence type="ECO:0000313" key="3">
    <source>
        <dbReference type="EMBL" id="MBP3192813.1"/>
    </source>
</evidence>
<comment type="similarity">
    <text evidence="1 2">Belongs to the UPF0102 family.</text>
</comment>
<dbReference type="EMBL" id="JAFIDN010000006">
    <property type="protein sequence ID" value="MBP3192813.1"/>
    <property type="molecule type" value="Genomic_DNA"/>
</dbReference>
<dbReference type="Gene3D" id="3.40.1350.10">
    <property type="match status" value="1"/>
</dbReference>
<gene>
    <name evidence="3" type="ORF">NATSA_09070</name>
</gene>
<accession>A0A8J7RMJ5</accession>
<dbReference type="NCBIfam" id="TIGR00252">
    <property type="entry name" value="YraN family protein"/>
    <property type="match status" value="1"/>
</dbReference>
<name>A0A8J7RMJ5_9BACT</name>
<dbReference type="PANTHER" id="PTHR34039:SF1">
    <property type="entry name" value="UPF0102 PROTEIN YRAN"/>
    <property type="match status" value="1"/>
</dbReference>
<evidence type="ECO:0000313" key="4">
    <source>
        <dbReference type="Proteomes" id="UP000673975"/>
    </source>
</evidence>
<dbReference type="CDD" id="cd20736">
    <property type="entry name" value="PoNe_Nuclease"/>
    <property type="match status" value="1"/>
</dbReference>
<dbReference type="InterPro" id="IPR003509">
    <property type="entry name" value="UPF0102_YraN-like"/>
</dbReference>
<dbReference type="SUPFAM" id="SSF52980">
    <property type="entry name" value="Restriction endonuclease-like"/>
    <property type="match status" value="1"/>
</dbReference>
<dbReference type="AlphaFoldDB" id="A0A8J7RMJ5"/>
<dbReference type="GO" id="GO:0003676">
    <property type="term" value="F:nucleic acid binding"/>
    <property type="evidence" value="ECO:0007669"/>
    <property type="project" value="InterPro"/>
</dbReference>
<evidence type="ECO:0000256" key="2">
    <source>
        <dbReference type="HAMAP-Rule" id="MF_00048"/>
    </source>
</evidence>
<sequence length="120" mass="13880">MNNVELGKLGEDRAAAHLETGGYIILDRNYRFLKAEVDIVAATDREIVFVEVKTRRSRTFGEPEDSVDDAKKKQLFKVAEAWLHERRMEGSPVRFDVISIMNPGEKKEQVRHIEGAFWYL</sequence>
<dbReference type="PANTHER" id="PTHR34039">
    <property type="entry name" value="UPF0102 PROTEIN YRAN"/>
    <property type="match status" value="1"/>
</dbReference>
<protein>
    <recommendedName>
        <fullName evidence="2">UPF0102 protein NATSA_09070</fullName>
    </recommendedName>
</protein>
<dbReference type="NCBIfam" id="NF009150">
    <property type="entry name" value="PRK12497.1-3"/>
    <property type="match status" value="1"/>
</dbReference>
<keyword evidence="4" id="KW-1185">Reference proteome</keyword>
<dbReference type="NCBIfam" id="NF009154">
    <property type="entry name" value="PRK12497.3-3"/>
    <property type="match status" value="1"/>
</dbReference>